<proteinExistence type="predicted"/>
<sequence length="288" mass="32062">MKKLLLILCLLPLIGVAQEAADSTKVWKSGGNISLNFSQVSLSNWVAGGKSSASGTFLVNLFGNYEKGKVSWENSLDLGYGLLKESDSKLVKSDDKIDFSSKYGYKASGHLYYSALFNFKSQFTDGYKYPDRDNPISRFLAPAYLTLALGLDYKPDDHFSLFFSPLTGKLTVVADDSLSTAGAFGVDPGSKTRWELGAYVKTAVKYEVWKNVTFESKFDIFSNYLDQPQNMDVNWDVTINMKVNDYLSANLITNLIYDNDIKIEDSDGSMGPRVQFKELFGVGLNVKF</sequence>
<keyword evidence="3" id="KW-1185">Reference proteome</keyword>
<gene>
    <name evidence="2" type="ORF">BC643_2703</name>
</gene>
<keyword evidence="1" id="KW-0732">Signal</keyword>
<evidence type="ECO:0000313" key="2">
    <source>
        <dbReference type="EMBL" id="RKD92332.1"/>
    </source>
</evidence>
<dbReference type="InterPro" id="IPR021428">
    <property type="entry name" value="DUF3078"/>
</dbReference>
<organism evidence="2 3">
    <name type="scientific">Mangrovibacterium diazotrophicum</name>
    <dbReference type="NCBI Taxonomy" id="1261403"/>
    <lineage>
        <taxon>Bacteria</taxon>
        <taxon>Pseudomonadati</taxon>
        <taxon>Bacteroidota</taxon>
        <taxon>Bacteroidia</taxon>
        <taxon>Marinilabiliales</taxon>
        <taxon>Prolixibacteraceae</taxon>
        <taxon>Mangrovibacterium</taxon>
    </lineage>
</organism>
<dbReference type="Pfam" id="PF11276">
    <property type="entry name" value="DUF3078"/>
    <property type="match status" value="1"/>
</dbReference>
<accession>A0A419WAA1</accession>
<dbReference type="RefSeq" id="WP_120273553.1">
    <property type="nucleotide sequence ID" value="NZ_RAPN01000001.1"/>
</dbReference>
<evidence type="ECO:0000256" key="1">
    <source>
        <dbReference type="SAM" id="SignalP"/>
    </source>
</evidence>
<reference evidence="2 3" key="1">
    <citation type="submission" date="2018-09" db="EMBL/GenBank/DDBJ databases">
        <title>Genomic Encyclopedia of Archaeal and Bacterial Type Strains, Phase II (KMG-II): from individual species to whole genera.</title>
        <authorList>
            <person name="Goeker M."/>
        </authorList>
    </citation>
    <scope>NUCLEOTIDE SEQUENCE [LARGE SCALE GENOMIC DNA]</scope>
    <source>
        <strain evidence="2 3">DSM 27148</strain>
    </source>
</reference>
<name>A0A419WAA1_9BACT</name>
<evidence type="ECO:0000313" key="3">
    <source>
        <dbReference type="Proteomes" id="UP000283387"/>
    </source>
</evidence>
<dbReference type="AlphaFoldDB" id="A0A419WAA1"/>
<feature type="signal peptide" evidence="1">
    <location>
        <begin position="1"/>
        <end position="19"/>
    </location>
</feature>
<comment type="caution">
    <text evidence="2">The sequence shown here is derived from an EMBL/GenBank/DDBJ whole genome shotgun (WGS) entry which is preliminary data.</text>
</comment>
<feature type="chain" id="PRO_5019536873" description="DUF3078 family protein" evidence="1">
    <location>
        <begin position="20"/>
        <end position="288"/>
    </location>
</feature>
<evidence type="ECO:0008006" key="4">
    <source>
        <dbReference type="Google" id="ProtNLM"/>
    </source>
</evidence>
<dbReference type="Proteomes" id="UP000283387">
    <property type="component" value="Unassembled WGS sequence"/>
</dbReference>
<dbReference type="EMBL" id="RAPN01000001">
    <property type="protein sequence ID" value="RKD92332.1"/>
    <property type="molecule type" value="Genomic_DNA"/>
</dbReference>
<dbReference type="OrthoDB" id="1495718at2"/>
<protein>
    <recommendedName>
        <fullName evidence="4">DUF3078 family protein</fullName>
    </recommendedName>
</protein>